<keyword evidence="2" id="KW-0472">Membrane</keyword>
<keyword evidence="2" id="KW-1133">Transmembrane helix</keyword>
<keyword evidence="3" id="KW-0732">Signal</keyword>
<evidence type="ECO:0000256" key="3">
    <source>
        <dbReference type="SAM" id="SignalP"/>
    </source>
</evidence>
<gene>
    <name evidence="4" type="ORF">ACFW6T_08360</name>
</gene>
<sequence length="310" mass="30880">MSVRTRRARLASFAAVVVLGATVPVLTGASSAWACGDEPAAATVAAADAPAAEPVNELRNVTAALIPGLEKEITAGGAPVEFGVEVYNEGPGTAKGVIPFPTFYNEAPHDGTEGMLKPQDLLLEVVDGGQWKALPLKPGCDPVLHADTAFLAKDIDAGRATRFLFRLTVIGHSDASQDRVDIRLGTKSLSGNTKADLDAHLSLPIVHPTTPTASASATATKAPTSPAATTGTKAPASPTASASTTARAVVPAAAVSSAAASPSAVPVAASLASTGGGSSSTPMLVGGTALVLLGAGAVVLTRRRAAAARD</sequence>
<organism evidence="4 5">
    <name type="scientific">Kitasatospora phosalacinea</name>
    <dbReference type="NCBI Taxonomy" id="2065"/>
    <lineage>
        <taxon>Bacteria</taxon>
        <taxon>Bacillati</taxon>
        <taxon>Actinomycetota</taxon>
        <taxon>Actinomycetes</taxon>
        <taxon>Kitasatosporales</taxon>
        <taxon>Streptomycetaceae</taxon>
        <taxon>Kitasatospora</taxon>
    </lineage>
</organism>
<dbReference type="PROSITE" id="PS51318">
    <property type="entry name" value="TAT"/>
    <property type="match status" value="1"/>
</dbReference>
<accession>A0ABW6GGX4</accession>
<comment type="caution">
    <text evidence="4">The sequence shown here is derived from an EMBL/GenBank/DDBJ whole genome shotgun (WGS) entry which is preliminary data.</text>
</comment>
<evidence type="ECO:0000313" key="5">
    <source>
        <dbReference type="Proteomes" id="UP001599542"/>
    </source>
</evidence>
<dbReference type="RefSeq" id="WP_380316570.1">
    <property type="nucleotide sequence ID" value="NZ_JBHYPW010000002.1"/>
</dbReference>
<protein>
    <submittedName>
        <fullName evidence="4">LAETG motif-containing sortase-dependent surface protein</fullName>
    </submittedName>
</protein>
<feature type="transmembrane region" description="Helical" evidence="2">
    <location>
        <begin position="283"/>
        <end position="301"/>
    </location>
</feature>
<keyword evidence="5" id="KW-1185">Reference proteome</keyword>
<dbReference type="NCBIfam" id="NF041528">
    <property type="entry name" value="strep_LAETG"/>
    <property type="match status" value="1"/>
</dbReference>
<dbReference type="Proteomes" id="UP001599542">
    <property type="component" value="Unassembled WGS sequence"/>
</dbReference>
<name>A0ABW6GGX4_9ACTN</name>
<proteinExistence type="predicted"/>
<feature type="chain" id="PRO_5045380318" evidence="3">
    <location>
        <begin position="35"/>
        <end position="310"/>
    </location>
</feature>
<evidence type="ECO:0000313" key="4">
    <source>
        <dbReference type="EMBL" id="MFE1351986.1"/>
    </source>
</evidence>
<evidence type="ECO:0000256" key="2">
    <source>
        <dbReference type="SAM" id="Phobius"/>
    </source>
</evidence>
<evidence type="ECO:0000256" key="1">
    <source>
        <dbReference type="SAM" id="MobiDB-lite"/>
    </source>
</evidence>
<reference evidence="4 5" key="1">
    <citation type="submission" date="2024-09" db="EMBL/GenBank/DDBJ databases">
        <title>The Natural Products Discovery Center: Release of the First 8490 Sequenced Strains for Exploring Actinobacteria Biosynthetic Diversity.</title>
        <authorList>
            <person name="Kalkreuter E."/>
            <person name="Kautsar S.A."/>
            <person name="Yang D."/>
            <person name="Bader C.D."/>
            <person name="Teijaro C.N."/>
            <person name="Fluegel L."/>
            <person name="Davis C.M."/>
            <person name="Simpson J.R."/>
            <person name="Lauterbach L."/>
            <person name="Steele A.D."/>
            <person name="Gui C."/>
            <person name="Meng S."/>
            <person name="Li G."/>
            <person name="Viehrig K."/>
            <person name="Ye F."/>
            <person name="Su P."/>
            <person name="Kiefer A.F."/>
            <person name="Nichols A."/>
            <person name="Cepeda A.J."/>
            <person name="Yan W."/>
            <person name="Fan B."/>
            <person name="Jiang Y."/>
            <person name="Adhikari A."/>
            <person name="Zheng C.-J."/>
            <person name="Schuster L."/>
            <person name="Cowan T.M."/>
            <person name="Smanski M.J."/>
            <person name="Chevrette M.G."/>
            <person name="De Carvalho L.P.S."/>
            <person name="Shen B."/>
        </authorList>
    </citation>
    <scope>NUCLEOTIDE SEQUENCE [LARGE SCALE GENOMIC DNA]</scope>
    <source>
        <strain evidence="4 5">NPDC058753</strain>
    </source>
</reference>
<feature type="signal peptide" evidence="3">
    <location>
        <begin position="1"/>
        <end position="34"/>
    </location>
</feature>
<dbReference type="EMBL" id="JBHYPX010000012">
    <property type="protein sequence ID" value="MFE1351986.1"/>
    <property type="molecule type" value="Genomic_DNA"/>
</dbReference>
<feature type="region of interest" description="Disordered" evidence="1">
    <location>
        <begin position="210"/>
        <end position="240"/>
    </location>
</feature>
<keyword evidence="2" id="KW-0812">Transmembrane</keyword>
<dbReference type="NCBIfam" id="TIGR01167">
    <property type="entry name" value="LPXTG_anchor"/>
    <property type="match status" value="1"/>
</dbReference>
<dbReference type="InterPro" id="IPR006311">
    <property type="entry name" value="TAT_signal"/>
</dbReference>